<dbReference type="HOGENOM" id="CLU_2960365_0_0_1"/>
<proteinExistence type="predicted"/>
<organism evidence="1 2">
    <name type="scientific">Baudoinia panamericana (strain UAMH 10762)</name>
    <name type="common">Angels' share fungus</name>
    <name type="synonym">Baudoinia compniacensis (strain UAMH 10762)</name>
    <dbReference type="NCBI Taxonomy" id="717646"/>
    <lineage>
        <taxon>Eukaryota</taxon>
        <taxon>Fungi</taxon>
        <taxon>Dikarya</taxon>
        <taxon>Ascomycota</taxon>
        <taxon>Pezizomycotina</taxon>
        <taxon>Dothideomycetes</taxon>
        <taxon>Dothideomycetidae</taxon>
        <taxon>Mycosphaerellales</taxon>
        <taxon>Teratosphaeriaceae</taxon>
        <taxon>Baudoinia</taxon>
    </lineage>
</organism>
<evidence type="ECO:0000313" key="2">
    <source>
        <dbReference type="Proteomes" id="UP000011761"/>
    </source>
</evidence>
<gene>
    <name evidence="1" type="ORF">BAUCODRAFT_181205</name>
</gene>
<reference evidence="1 2" key="1">
    <citation type="journal article" date="2012" name="PLoS Pathog.">
        <title>Diverse lifestyles and strategies of plant pathogenesis encoded in the genomes of eighteen Dothideomycetes fungi.</title>
        <authorList>
            <person name="Ohm R.A."/>
            <person name="Feau N."/>
            <person name="Henrissat B."/>
            <person name="Schoch C.L."/>
            <person name="Horwitz B.A."/>
            <person name="Barry K.W."/>
            <person name="Condon B.J."/>
            <person name="Copeland A.C."/>
            <person name="Dhillon B."/>
            <person name="Glaser F."/>
            <person name="Hesse C.N."/>
            <person name="Kosti I."/>
            <person name="LaButti K."/>
            <person name="Lindquist E.A."/>
            <person name="Lucas S."/>
            <person name="Salamov A.A."/>
            <person name="Bradshaw R.E."/>
            <person name="Ciuffetti L."/>
            <person name="Hamelin R.C."/>
            <person name="Kema G.H.J."/>
            <person name="Lawrence C."/>
            <person name="Scott J.A."/>
            <person name="Spatafora J.W."/>
            <person name="Turgeon B.G."/>
            <person name="de Wit P.J.G.M."/>
            <person name="Zhong S."/>
            <person name="Goodwin S.B."/>
            <person name="Grigoriev I.V."/>
        </authorList>
    </citation>
    <scope>NUCLEOTIDE SEQUENCE [LARGE SCALE GENOMIC DNA]</scope>
    <source>
        <strain evidence="1 2">UAMH 10762</strain>
    </source>
</reference>
<keyword evidence="2" id="KW-1185">Reference proteome</keyword>
<sequence length="59" mass="6759">MARPNDASVARIQVISMYRLVLDCKTVSESQSNVVRKRFYPSWYSLSCLSEHTVLPIDP</sequence>
<dbReference type="RefSeq" id="XP_007671918.1">
    <property type="nucleotide sequence ID" value="XM_007673728.1"/>
</dbReference>
<dbReference type="AlphaFoldDB" id="M2N987"/>
<evidence type="ECO:0000313" key="1">
    <source>
        <dbReference type="EMBL" id="EMD00734.1"/>
    </source>
</evidence>
<accession>M2N987</accession>
<dbReference type="KEGG" id="bcom:BAUCODRAFT_181205"/>
<dbReference type="EMBL" id="KB445550">
    <property type="protein sequence ID" value="EMD00734.1"/>
    <property type="molecule type" value="Genomic_DNA"/>
</dbReference>
<dbReference type="Proteomes" id="UP000011761">
    <property type="component" value="Unassembled WGS sequence"/>
</dbReference>
<dbReference type="GeneID" id="19109505"/>
<name>M2N987_BAUPA</name>
<protein>
    <submittedName>
        <fullName evidence="1">Uncharacterized protein</fullName>
    </submittedName>
</protein>